<reference evidence="2 3" key="1">
    <citation type="submission" date="2024-08" db="EMBL/GenBank/DDBJ databases">
        <authorList>
            <person name="Cucini C."/>
            <person name="Frati F."/>
        </authorList>
    </citation>
    <scope>NUCLEOTIDE SEQUENCE [LARGE SCALE GENOMIC DNA]</scope>
</reference>
<evidence type="ECO:0000313" key="3">
    <source>
        <dbReference type="Proteomes" id="UP001642540"/>
    </source>
</evidence>
<feature type="compositionally biased region" description="Basic and acidic residues" evidence="1">
    <location>
        <begin position="93"/>
        <end position="110"/>
    </location>
</feature>
<evidence type="ECO:0000256" key="1">
    <source>
        <dbReference type="SAM" id="MobiDB-lite"/>
    </source>
</evidence>
<accession>A0ABP1Q9Q0</accession>
<gene>
    <name evidence="2" type="ORF">ODALV1_LOCUS8941</name>
</gene>
<name>A0ABP1Q9Q0_9HEXA</name>
<feature type="compositionally biased region" description="Basic and acidic residues" evidence="1">
    <location>
        <begin position="161"/>
        <end position="184"/>
    </location>
</feature>
<proteinExistence type="predicted"/>
<feature type="compositionally biased region" description="Polar residues" evidence="1">
    <location>
        <begin position="76"/>
        <end position="92"/>
    </location>
</feature>
<evidence type="ECO:0000313" key="2">
    <source>
        <dbReference type="EMBL" id="CAL8094972.1"/>
    </source>
</evidence>
<dbReference type="EMBL" id="CAXLJM020000027">
    <property type="protein sequence ID" value="CAL8094972.1"/>
    <property type="molecule type" value="Genomic_DNA"/>
</dbReference>
<feature type="compositionally biased region" description="Low complexity" evidence="1">
    <location>
        <begin position="36"/>
        <end position="52"/>
    </location>
</feature>
<protein>
    <submittedName>
        <fullName evidence="2">Uncharacterized protein</fullName>
    </submittedName>
</protein>
<organism evidence="2 3">
    <name type="scientific">Orchesella dallaii</name>
    <dbReference type="NCBI Taxonomy" id="48710"/>
    <lineage>
        <taxon>Eukaryota</taxon>
        <taxon>Metazoa</taxon>
        <taxon>Ecdysozoa</taxon>
        <taxon>Arthropoda</taxon>
        <taxon>Hexapoda</taxon>
        <taxon>Collembola</taxon>
        <taxon>Entomobryomorpha</taxon>
        <taxon>Entomobryoidea</taxon>
        <taxon>Orchesellidae</taxon>
        <taxon>Orchesellinae</taxon>
        <taxon>Orchesella</taxon>
    </lineage>
</organism>
<feature type="region of interest" description="Disordered" evidence="1">
    <location>
        <begin position="76"/>
        <end position="208"/>
    </location>
</feature>
<sequence length="208" mass="22919">MPVQVKSQSPVQVDKRQQYSQQLLCLLKAGLEVVGSKTSSSKSVSTQASKVSGWHSASTSARSFYKETRRKYLCIKTQSVSSTLEPTQSSNKKGSEDPHRSYQDGEKDLLNELATKRTRVMGSTIDREVEARGQQESNNDEEEEHKAYQGPFAGDAAQVQHSDKTTKESKLRQGRRGNDGHDSDSNVIIIDSDDDDEVGYATSVSSGK</sequence>
<comment type="caution">
    <text evidence="2">The sequence shown here is derived from an EMBL/GenBank/DDBJ whole genome shotgun (WGS) entry which is preliminary data.</text>
</comment>
<keyword evidence="3" id="KW-1185">Reference proteome</keyword>
<dbReference type="Proteomes" id="UP001642540">
    <property type="component" value="Unassembled WGS sequence"/>
</dbReference>
<feature type="region of interest" description="Disordered" evidence="1">
    <location>
        <begin position="36"/>
        <end position="63"/>
    </location>
</feature>